<evidence type="ECO:0000313" key="4">
    <source>
        <dbReference type="Proteomes" id="UP000029921"/>
    </source>
</evidence>
<gene>
    <name evidence="3" type="ORF">LS74_001205</name>
</gene>
<evidence type="ECO:0000313" key="3">
    <source>
        <dbReference type="EMBL" id="TLD93377.1"/>
    </source>
</evidence>
<dbReference type="Gene3D" id="3.10.450.520">
    <property type="match status" value="1"/>
</dbReference>
<dbReference type="Proteomes" id="UP000029921">
    <property type="component" value="Unassembled WGS sequence"/>
</dbReference>
<accession>A0A4U8T4E8</accession>
<evidence type="ECO:0000259" key="2">
    <source>
        <dbReference type="Pfam" id="PF18257"/>
    </source>
</evidence>
<protein>
    <recommendedName>
        <fullName evidence="2">Disulfide isomerase DsbG N-terminal domain-containing protein</fullName>
    </recommendedName>
</protein>
<organism evidence="3 4">
    <name type="scientific">Helicobacter magdeburgensis</name>
    <dbReference type="NCBI Taxonomy" id="471858"/>
    <lineage>
        <taxon>Bacteria</taxon>
        <taxon>Pseudomonadati</taxon>
        <taxon>Campylobacterota</taxon>
        <taxon>Epsilonproteobacteria</taxon>
        <taxon>Campylobacterales</taxon>
        <taxon>Helicobacteraceae</taxon>
        <taxon>Helicobacter</taxon>
    </lineage>
</organism>
<evidence type="ECO:0000256" key="1">
    <source>
        <dbReference type="SAM" id="SignalP"/>
    </source>
</evidence>
<dbReference type="SUPFAM" id="SSF52833">
    <property type="entry name" value="Thioredoxin-like"/>
    <property type="match status" value="1"/>
</dbReference>
<dbReference type="EMBL" id="JRPE02000002">
    <property type="protein sequence ID" value="TLD93377.1"/>
    <property type="molecule type" value="Genomic_DNA"/>
</dbReference>
<proteinExistence type="predicted"/>
<dbReference type="RefSeq" id="WP_138128685.1">
    <property type="nucleotide sequence ID" value="NZ_JRPE02000002.1"/>
</dbReference>
<dbReference type="InterPro" id="IPR036249">
    <property type="entry name" value="Thioredoxin-like_sf"/>
</dbReference>
<comment type="caution">
    <text evidence="3">The sequence shown here is derived from an EMBL/GenBank/DDBJ whole genome shotgun (WGS) entry which is preliminary data.</text>
</comment>
<feature type="domain" description="Disulfide isomerase DsbG N-terminal" evidence="2">
    <location>
        <begin position="30"/>
        <end position="113"/>
    </location>
</feature>
<feature type="chain" id="PRO_5020450374" description="Disulfide isomerase DsbG N-terminal domain-containing protein" evidence="1">
    <location>
        <begin position="26"/>
        <end position="244"/>
    </location>
</feature>
<dbReference type="Gene3D" id="3.40.30.10">
    <property type="entry name" value="Glutaredoxin"/>
    <property type="match status" value="1"/>
</dbReference>
<dbReference type="Pfam" id="PF18257">
    <property type="entry name" value="DsbG_N"/>
    <property type="match status" value="1"/>
</dbReference>
<sequence length="244" mass="26677">MKKKTLSSILTCVAVGAVGFSLMGASNPIEKLVKEKTGADVKIVKQVPLNQLKDMQVVILESGNQRVPFLADKNGTTLIGADSSFLTSNDNLLLTLQKTVQETDAYNNRSKSDKLLATIKQKNYPVVTLKSPAKTNKTLYIVSDPNCPYCQDELGRVEGHLRDKNVKMIVVGLLSEDSLYKASDLYSQIKTAQTNQAKINILRKIYSGNYQASGSQPSRDALGIAEAVRDSGITSVPYKFEVTE</sequence>
<name>A0A4U8T4E8_9HELI</name>
<dbReference type="AlphaFoldDB" id="A0A4U8T4E8"/>
<keyword evidence="4" id="KW-1185">Reference proteome</keyword>
<keyword evidence="1" id="KW-0732">Signal</keyword>
<reference evidence="3 4" key="1">
    <citation type="journal article" date="2014" name="Genome Announc.">
        <title>Draft genome sequences of eight enterohepatic helicobacter species isolated from both laboratory and wild rodents.</title>
        <authorList>
            <person name="Sheh A."/>
            <person name="Shen Z."/>
            <person name="Fox J.G."/>
        </authorList>
    </citation>
    <scope>NUCLEOTIDE SEQUENCE [LARGE SCALE GENOMIC DNA]</scope>
    <source>
        <strain evidence="3 4">MIT 96-1001</strain>
    </source>
</reference>
<dbReference type="InterPro" id="IPR041556">
    <property type="entry name" value="DsbG_N"/>
</dbReference>
<feature type="signal peptide" evidence="1">
    <location>
        <begin position="1"/>
        <end position="25"/>
    </location>
</feature>